<reference evidence="2 3" key="1">
    <citation type="submission" date="2019-08" db="EMBL/GenBank/DDBJ databases">
        <title>Professor.</title>
        <authorList>
            <person name="Park J.S."/>
        </authorList>
    </citation>
    <scope>NUCLEOTIDE SEQUENCE [LARGE SCALE GENOMIC DNA]</scope>
    <source>
        <strain evidence="2 3">176CP5-101</strain>
    </source>
</reference>
<keyword evidence="1" id="KW-0472">Membrane</keyword>
<name>A0A5C8V825_9FLAO</name>
<evidence type="ECO:0000256" key="1">
    <source>
        <dbReference type="SAM" id="Phobius"/>
    </source>
</evidence>
<organism evidence="2 3">
    <name type="scientific">Flagellimonas hymeniacidonis</name>
    <dbReference type="NCBI Taxonomy" id="2603628"/>
    <lineage>
        <taxon>Bacteria</taxon>
        <taxon>Pseudomonadati</taxon>
        <taxon>Bacteroidota</taxon>
        <taxon>Flavobacteriia</taxon>
        <taxon>Flavobacteriales</taxon>
        <taxon>Flavobacteriaceae</taxon>
        <taxon>Flagellimonas</taxon>
    </lineage>
</organism>
<keyword evidence="1" id="KW-1133">Transmembrane helix</keyword>
<evidence type="ECO:0000313" key="3">
    <source>
        <dbReference type="Proteomes" id="UP000321456"/>
    </source>
</evidence>
<proteinExistence type="predicted"/>
<dbReference type="EMBL" id="VRUR01000001">
    <property type="protein sequence ID" value="TXN37882.1"/>
    <property type="molecule type" value="Genomic_DNA"/>
</dbReference>
<accession>A0A5C8V825</accession>
<dbReference type="AlphaFoldDB" id="A0A5C8V825"/>
<keyword evidence="3" id="KW-1185">Reference proteome</keyword>
<dbReference type="Proteomes" id="UP000321456">
    <property type="component" value="Unassembled WGS sequence"/>
</dbReference>
<sequence length="108" mass="12283">MQNNKLVLKTIAFPLIAMMLIFSILAPSLAPLIDEEFDIAVLVDSGEEEKNKEKESEKKFDEKNLFLDDSSPSNSLYLLNQDQGFSRYVFSNSDFKAEILLPPPRELV</sequence>
<feature type="transmembrane region" description="Helical" evidence="1">
    <location>
        <begin position="12"/>
        <end position="33"/>
    </location>
</feature>
<gene>
    <name evidence="2" type="ORF">FVB32_06210</name>
</gene>
<keyword evidence="1" id="KW-0812">Transmembrane</keyword>
<comment type="caution">
    <text evidence="2">The sequence shown here is derived from an EMBL/GenBank/DDBJ whole genome shotgun (WGS) entry which is preliminary data.</text>
</comment>
<protein>
    <submittedName>
        <fullName evidence="2">Uncharacterized protein</fullName>
    </submittedName>
</protein>
<evidence type="ECO:0000313" key="2">
    <source>
        <dbReference type="EMBL" id="TXN37882.1"/>
    </source>
</evidence>